<dbReference type="SUPFAM" id="SSF55785">
    <property type="entry name" value="PYP-like sensor domain (PAS domain)"/>
    <property type="match status" value="1"/>
</dbReference>
<dbReference type="InterPro" id="IPR013767">
    <property type="entry name" value="PAS_fold"/>
</dbReference>
<dbReference type="SMART" id="SM00387">
    <property type="entry name" value="HATPase_c"/>
    <property type="match status" value="1"/>
</dbReference>
<evidence type="ECO:0000256" key="1">
    <source>
        <dbReference type="ARBA" id="ARBA00000085"/>
    </source>
</evidence>
<dbReference type="InterPro" id="IPR003661">
    <property type="entry name" value="HisK_dim/P_dom"/>
</dbReference>
<keyword evidence="5" id="KW-0808">Transferase</keyword>
<dbReference type="EMBL" id="KU179794">
    <property type="protein sequence ID" value="AML79799.1"/>
    <property type="molecule type" value="Genomic_DNA"/>
</dbReference>
<dbReference type="SMART" id="SM00091">
    <property type="entry name" value="PAS"/>
    <property type="match status" value="1"/>
</dbReference>
<accession>A0A0C5DZQ7</accession>
<dbReference type="Gene3D" id="1.10.287.130">
    <property type="match status" value="1"/>
</dbReference>
<keyword evidence="7" id="KW-0902">Two-component regulatory system</keyword>
<dbReference type="Pfam" id="PF00512">
    <property type="entry name" value="HisKA"/>
    <property type="match status" value="1"/>
</dbReference>
<dbReference type="GO" id="GO:0031969">
    <property type="term" value="C:chloroplast membrane"/>
    <property type="evidence" value="ECO:0007669"/>
    <property type="project" value="UniProtKB-SubCell"/>
</dbReference>
<comment type="catalytic activity">
    <reaction evidence="1">
        <text>ATP + protein L-histidine = ADP + protein N-phospho-L-histidine.</text>
        <dbReference type="EC" id="2.7.13.3"/>
    </reaction>
</comment>
<dbReference type="Gene3D" id="6.10.340.10">
    <property type="match status" value="1"/>
</dbReference>
<dbReference type="Gene3D" id="3.30.450.20">
    <property type="entry name" value="PAS domain"/>
    <property type="match status" value="1"/>
</dbReference>
<keyword evidence="4" id="KW-0597">Phosphoprotein</keyword>
<evidence type="ECO:0000259" key="10">
    <source>
        <dbReference type="PROSITE" id="PS50109"/>
    </source>
</evidence>
<keyword evidence="12" id="KW-0934">Plastid</keyword>
<dbReference type="PRINTS" id="PR00344">
    <property type="entry name" value="BCTRLSENSOR"/>
</dbReference>
<dbReference type="Pfam" id="PF00672">
    <property type="entry name" value="HAMP"/>
    <property type="match status" value="1"/>
</dbReference>
<dbReference type="SUPFAM" id="SSF158472">
    <property type="entry name" value="HAMP domain-like"/>
    <property type="match status" value="1"/>
</dbReference>
<dbReference type="EMBL" id="KP330491">
    <property type="protein sequence ID" value="AJO68529.1"/>
    <property type="molecule type" value="Genomic_DNA"/>
</dbReference>
<feature type="domain" description="Histidine kinase" evidence="10">
    <location>
        <begin position="405"/>
        <end position="634"/>
    </location>
</feature>
<dbReference type="PANTHER" id="PTHR43711:SF13">
    <property type="entry name" value="DRUG SENSORY PROTEIN A"/>
    <property type="match status" value="1"/>
</dbReference>
<dbReference type="SMART" id="SM00388">
    <property type="entry name" value="HisKA"/>
    <property type="match status" value="1"/>
</dbReference>
<dbReference type="FunFam" id="1.10.287.130:FF:000001">
    <property type="entry name" value="Two-component sensor histidine kinase"/>
    <property type="match status" value="1"/>
</dbReference>
<dbReference type="GO" id="GO:0000155">
    <property type="term" value="F:phosphorelay sensor kinase activity"/>
    <property type="evidence" value="ECO:0007669"/>
    <property type="project" value="InterPro"/>
</dbReference>
<dbReference type="CDD" id="cd00082">
    <property type="entry name" value="HisKA"/>
    <property type="match status" value="1"/>
</dbReference>
<dbReference type="EC" id="2.7.13.3" evidence="3"/>
<evidence type="ECO:0000256" key="5">
    <source>
        <dbReference type="ARBA" id="ARBA00022679"/>
    </source>
</evidence>
<evidence type="ECO:0000256" key="3">
    <source>
        <dbReference type="ARBA" id="ARBA00012438"/>
    </source>
</evidence>
<dbReference type="Gene3D" id="3.30.565.10">
    <property type="entry name" value="Histidine kinase-like ATPase, C-terminal domain"/>
    <property type="match status" value="1"/>
</dbReference>
<dbReference type="InterPro" id="IPR000014">
    <property type="entry name" value="PAS"/>
</dbReference>
<dbReference type="PROSITE" id="PS50109">
    <property type="entry name" value="HIS_KIN"/>
    <property type="match status" value="1"/>
</dbReference>
<dbReference type="InterPro" id="IPR005467">
    <property type="entry name" value="His_kinase_dom"/>
</dbReference>
<evidence type="ECO:0000256" key="8">
    <source>
        <dbReference type="ARBA" id="ARBA00069102"/>
    </source>
</evidence>
<evidence type="ECO:0000256" key="6">
    <source>
        <dbReference type="ARBA" id="ARBA00022777"/>
    </source>
</evidence>
<dbReference type="Pfam" id="PF00989">
    <property type="entry name" value="PAS"/>
    <property type="match status" value="1"/>
</dbReference>
<geneLocation type="chloroplast" evidence="12"/>
<keyword evidence="9" id="KW-0472">Membrane</keyword>
<name>A0A0C5DZQ7_GRALE</name>
<feature type="transmembrane region" description="Helical" evidence="9">
    <location>
        <begin position="188"/>
        <end position="210"/>
    </location>
</feature>
<proteinExistence type="predicted"/>
<dbReference type="CDD" id="cd00130">
    <property type="entry name" value="PAS"/>
    <property type="match status" value="1"/>
</dbReference>
<feature type="transmembrane region" description="Helical" evidence="9">
    <location>
        <begin position="21"/>
        <end position="42"/>
    </location>
</feature>
<reference evidence="13" key="2">
    <citation type="journal article" date="2016" name="Mitochondrial DNA Part B Resour">
        <title>The complete chloroplast genome of Gracilariopsis lemaneiformis, an important economic red alga of the family Gracilariaceae.</title>
        <authorList>
            <person name="Zhang Y."/>
            <person name="Guo Y.-M."/>
            <person name="Li T.-J."/>
            <person name="Chen C.-H."/>
            <person name="Shen K.-N."/>
            <person name="Hsiao C.-D."/>
        </authorList>
    </citation>
    <scope>NUCLEOTIDE SEQUENCE</scope>
</reference>
<feature type="domain" description="HAMP" evidence="11">
    <location>
        <begin position="209"/>
        <end position="261"/>
    </location>
</feature>
<evidence type="ECO:0000256" key="7">
    <source>
        <dbReference type="ARBA" id="ARBA00023012"/>
    </source>
</evidence>
<dbReference type="InterPro" id="IPR004358">
    <property type="entry name" value="Sig_transdc_His_kin-like_C"/>
</dbReference>
<keyword evidence="12" id="KW-0150">Chloroplast</keyword>
<evidence type="ECO:0000256" key="9">
    <source>
        <dbReference type="SAM" id="Phobius"/>
    </source>
</evidence>
<dbReference type="PANTHER" id="PTHR43711">
    <property type="entry name" value="TWO-COMPONENT HISTIDINE KINASE"/>
    <property type="match status" value="1"/>
</dbReference>
<dbReference type="InterPro" id="IPR036890">
    <property type="entry name" value="HATPase_C_sf"/>
</dbReference>
<dbReference type="CDD" id="cd06225">
    <property type="entry name" value="HAMP"/>
    <property type="match status" value="1"/>
</dbReference>
<evidence type="ECO:0000256" key="2">
    <source>
        <dbReference type="ARBA" id="ARBA00004508"/>
    </source>
</evidence>
<dbReference type="InterPro" id="IPR050736">
    <property type="entry name" value="Sensor_HK_Regulatory"/>
</dbReference>
<dbReference type="SUPFAM" id="SSF55874">
    <property type="entry name" value="ATPase domain of HSP90 chaperone/DNA topoisomerase II/histidine kinase"/>
    <property type="match status" value="1"/>
</dbReference>
<dbReference type="InterPro" id="IPR036097">
    <property type="entry name" value="HisK_dim/P_sf"/>
</dbReference>
<dbReference type="Pfam" id="PF02518">
    <property type="entry name" value="HATPase_c"/>
    <property type="match status" value="1"/>
</dbReference>
<dbReference type="PROSITE" id="PS50885">
    <property type="entry name" value="HAMP"/>
    <property type="match status" value="1"/>
</dbReference>
<dbReference type="SMART" id="SM00304">
    <property type="entry name" value="HAMP"/>
    <property type="match status" value="1"/>
</dbReference>
<evidence type="ECO:0000313" key="13">
    <source>
        <dbReference type="EMBL" id="AML79799.1"/>
    </source>
</evidence>
<comment type="subcellular location">
    <subcellularLocation>
        <location evidence="2">Plastid</location>
        <location evidence="2">Chloroplast membrane</location>
        <topology evidence="2">Multi-pass membrane protein</topology>
    </subcellularLocation>
</comment>
<gene>
    <name evidence="12" type="primary">dfr</name>
</gene>
<sequence length="634" mass="72073">MYAKIVKIFSKKFLDIKLKTRLMVFVTLIISIIMSSLTFWSLSMIQEDSRISDKRFCKDLGILLASNVIDLIDTNRQKDLASFVEKIYLSTASIRYILIFDKNGSLFLGLPIYNTKVQSALQLHQNLLQLETQEFLFDTPLINSSKLLNNNIVDIVIPLNKAGKILGSLDLGIDLHITLSSSRLIRNLSIFIFVSVWLMVFIGVLFNTLAIKEPIRQLLLGIQNIAVGNFTQRISLPINSELEALIISFNEMAEKLQSYEKKNVDKIILEKNKLETIVSIIADGAILIDTELRILFVNRTAQEAFNGLNMDLIGSSICSYLPIHVSEALFPILNNLVESSYLNKKQSQTEEIYINTDYNSEKICRFLLTTVLDRTLKILTGVVIIIQDISKEAKLNEAKNQFIGNISHELRTPLCNIGSFLETLLDYNDTLDEKQKINFLNIANNETKRLSSLVNDILDLSRLESEYDYKLKYINLKQILYNIVNTSQIVASKNNIELIIELDPNINSILAHESSLLQVIANLLSNALKFSSYYSKIVLRVYLLMSVKTNLLNTDIQNLVRFEVIDEGIGIGDEDQKVIFDRFVRVENNIHTLEGTGLGLCIVKNILSKYKVKVMVQSQLGVGTIIWFNLKHMR</sequence>
<dbReference type="RefSeq" id="YP_009237697.1">
    <property type="nucleotide sequence ID" value="NC_029644.1"/>
</dbReference>
<keyword evidence="9" id="KW-0812">Transmembrane</keyword>
<dbReference type="AlphaFoldDB" id="A0A0C5DZQ7"/>
<dbReference type="InterPro" id="IPR003594">
    <property type="entry name" value="HATPase_dom"/>
</dbReference>
<dbReference type="InterPro" id="IPR003660">
    <property type="entry name" value="HAMP_dom"/>
</dbReference>
<dbReference type="GeneID" id="26995365"/>
<reference evidence="12" key="1">
    <citation type="submission" date="2014-12" db="EMBL/GenBank/DDBJ databases">
        <title>The complete chloroplast genome of Gracilariopsis lemaneiformis.</title>
        <authorList>
            <person name="Bi G."/>
            <person name="Du Q."/>
            <person name="Sui Z."/>
            <person name="Mao Y."/>
        </authorList>
    </citation>
    <scope>NUCLEOTIDE SEQUENCE</scope>
</reference>
<protein>
    <recommendedName>
        <fullName evidence="8">Uncharacterized sensor-like histidine kinase ycf26</fullName>
        <ecNumber evidence="3">2.7.13.3</ecNumber>
    </recommendedName>
</protein>
<evidence type="ECO:0000256" key="4">
    <source>
        <dbReference type="ARBA" id="ARBA00022553"/>
    </source>
</evidence>
<dbReference type="SUPFAM" id="SSF47384">
    <property type="entry name" value="Homodimeric domain of signal transducing histidine kinase"/>
    <property type="match status" value="1"/>
</dbReference>
<dbReference type="GO" id="GO:0006355">
    <property type="term" value="P:regulation of DNA-templated transcription"/>
    <property type="evidence" value="ECO:0007669"/>
    <property type="project" value="InterPro"/>
</dbReference>
<evidence type="ECO:0000259" key="11">
    <source>
        <dbReference type="PROSITE" id="PS50885"/>
    </source>
</evidence>
<keyword evidence="6" id="KW-0418">Kinase</keyword>
<evidence type="ECO:0000313" key="12">
    <source>
        <dbReference type="EMBL" id="AJO68529.1"/>
    </source>
</evidence>
<keyword evidence="9" id="KW-1133">Transmembrane helix</keyword>
<dbReference type="InterPro" id="IPR035965">
    <property type="entry name" value="PAS-like_dom_sf"/>
</dbReference>
<organism evidence="12">
    <name type="scientific">Gracilariopsis lemaneiformis</name>
    <name type="common">Red alga</name>
    <name type="synonym">Gracilaria lemaneiformis</name>
    <dbReference type="NCBI Taxonomy" id="2782"/>
    <lineage>
        <taxon>Eukaryota</taxon>
        <taxon>Rhodophyta</taxon>
        <taxon>Florideophyceae</taxon>
        <taxon>Rhodymeniophycidae</taxon>
        <taxon>Gracilariales</taxon>
        <taxon>Gracilariaceae</taxon>
        <taxon>Gracilariopsis</taxon>
    </lineage>
</organism>